<feature type="transmembrane region" description="Helical" evidence="1">
    <location>
        <begin position="6"/>
        <end position="25"/>
    </location>
</feature>
<name>A0A6H0X6C8_9CAUD</name>
<dbReference type="Proteomes" id="UP000503405">
    <property type="component" value="Segment"/>
</dbReference>
<sequence>MIDFITYMLSILFFLGICFGMLLFIKDMIFSLWQLIDQESYEKWENRKMSKLKSP</sequence>
<protein>
    <submittedName>
        <fullName evidence="2">Uncharacterized protein</fullName>
    </submittedName>
</protein>
<proteinExistence type="predicted"/>
<evidence type="ECO:0000313" key="3">
    <source>
        <dbReference type="Proteomes" id="UP000503405"/>
    </source>
</evidence>
<gene>
    <name evidence="2" type="ORF">Izhevsk_96</name>
</gene>
<evidence type="ECO:0000256" key="1">
    <source>
        <dbReference type="SAM" id="Phobius"/>
    </source>
</evidence>
<dbReference type="EMBL" id="MT254578">
    <property type="protein sequence ID" value="QIW89777.1"/>
    <property type="molecule type" value="Genomic_DNA"/>
</dbReference>
<keyword evidence="1" id="KW-1133">Transmembrane helix</keyword>
<evidence type="ECO:0000313" key="2">
    <source>
        <dbReference type="EMBL" id="QIW89777.1"/>
    </source>
</evidence>
<keyword evidence="1" id="KW-0472">Membrane</keyword>
<reference evidence="2 3" key="1">
    <citation type="submission" date="2020-03" db="EMBL/GenBank/DDBJ databases">
        <authorList>
            <person name="Skorynina A."/>
            <person name="Kazantseva O."/>
            <person name="Baycher S."/>
            <person name="Piligrimova E."/>
            <person name="Kuliabin V."/>
            <person name="Shadrin A."/>
        </authorList>
    </citation>
    <scope>NUCLEOTIDE SEQUENCE [LARGE SCALE GENOMIC DNA]</scope>
</reference>
<accession>A0A6H0X6C8</accession>
<keyword evidence="3" id="KW-1185">Reference proteome</keyword>
<keyword evidence="1" id="KW-0812">Transmembrane</keyword>
<organism evidence="2 3">
    <name type="scientific">Bacillus phage Izhevsk</name>
    <dbReference type="NCBI Taxonomy" id="2724322"/>
    <lineage>
        <taxon>Viruses</taxon>
        <taxon>Duplodnaviria</taxon>
        <taxon>Heunggongvirae</taxon>
        <taxon>Uroviricota</taxon>
        <taxon>Caudoviricetes</taxon>
        <taxon>Joanripponvirinae</taxon>
        <taxon>Tsamsavirus</taxon>
        <taxon>Tsamsavirus izhevsk</taxon>
    </lineage>
</organism>